<evidence type="ECO:0000256" key="1">
    <source>
        <dbReference type="SAM" id="MobiDB-lite"/>
    </source>
</evidence>
<sequence>MKRHVAFLFPLVMICLCIISAVSAPDIILAKNSASEVIFDTADLYTLEQEADLQKKLSETGDSLGIEIVAITLNGIGNADLDNYISEFWENQNFSNDCVLLVINIDPADRKILIQGYGKGNLYISSKRAKTITDNMVSDCKSEHYYEATCYYIEQVQYYMNHKGEALIPRAGLCLLGSMVFAGIIVLIMVANSGGKDTTNVNTYLDFSSSKLLAKRDIYTHTTTTRHKRQNSSNSKGGGGGHSHSSGSSSF</sequence>
<dbReference type="Pfam" id="PF04536">
    <property type="entry name" value="TPM_phosphatase"/>
    <property type="match status" value="1"/>
</dbReference>
<organism evidence="4 5">
    <name type="scientific">[Clostridium] polysaccharolyticum</name>
    <dbReference type="NCBI Taxonomy" id="29364"/>
    <lineage>
        <taxon>Bacteria</taxon>
        <taxon>Bacillati</taxon>
        <taxon>Bacillota</taxon>
        <taxon>Clostridia</taxon>
        <taxon>Lachnospirales</taxon>
        <taxon>Lachnospiraceae</taxon>
    </lineage>
</organism>
<feature type="domain" description="TPM" evidence="3">
    <location>
        <begin position="39"/>
        <end position="156"/>
    </location>
</feature>
<dbReference type="AlphaFoldDB" id="A0A1I0DVF8"/>
<evidence type="ECO:0000259" key="3">
    <source>
        <dbReference type="Pfam" id="PF04536"/>
    </source>
</evidence>
<dbReference type="STRING" id="29364.SAMN04487772_11672"/>
<proteinExistence type="predicted"/>
<dbReference type="InterPro" id="IPR007621">
    <property type="entry name" value="TPM_dom"/>
</dbReference>
<evidence type="ECO:0000313" key="5">
    <source>
        <dbReference type="Proteomes" id="UP000199800"/>
    </source>
</evidence>
<evidence type="ECO:0000313" key="4">
    <source>
        <dbReference type="EMBL" id="SET35804.1"/>
    </source>
</evidence>
<protein>
    <submittedName>
        <fullName evidence="4">Uncharacterized membrane protein YgcG, contains a TPM-fold domain</fullName>
    </submittedName>
</protein>
<keyword evidence="2" id="KW-0812">Transmembrane</keyword>
<dbReference type="EMBL" id="FOHN01000016">
    <property type="protein sequence ID" value="SET35804.1"/>
    <property type="molecule type" value="Genomic_DNA"/>
</dbReference>
<keyword evidence="5" id="KW-1185">Reference proteome</keyword>
<keyword evidence="2" id="KW-1133">Transmembrane helix</keyword>
<dbReference type="RefSeq" id="WP_177180748.1">
    <property type="nucleotide sequence ID" value="NZ_FOHN01000016.1"/>
</dbReference>
<dbReference type="Gene3D" id="3.10.310.50">
    <property type="match status" value="1"/>
</dbReference>
<evidence type="ECO:0000256" key="2">
    <source>
        <dbReference type="SAM" id="Phobius"/>
    </source>
</evidence>
<feature type="region of interest" description="Disordered" evidence="1">
    <location>
        <begin position="223"/>
        <end position="251"/>
    </location>
</feature>
<keyword evidence="2" id="KW-0472">Membrane</keyword>
<accession>A0A1I0DVF8</accession>
<gene>
    <name evidence="4" type="ORF">SAMN04487772_11672</name>
</gene>
<dbReference type="Proteomes" id="UP000199800">
    <property type="component" value="Unassembled WGS sequence"/>
</dbReference>
<name>A0A1I0DVF8_9FIRM</name>
<feature type="transmembrane region" description="Helical" evidence="2">
    <location>
        <begin position="167"/>
        <end position="190"/>
    </location>
</feature>
<reference evidence="4 5" key="1">
    <citation type="submission" date="2016-10" db="EMBL/GenBank/DDBJ databases">
        <authorList>
            <person name="de Groot N.N."/>
        </authorList>
    </citation>
    <scope>NUCLEOTIDE SEQUENCE [LARGE SCALE GENOMIC DNA]</scope>
    <source>
        <strain evidence="4 5">DSM 1801</strain>
    </source>
</reference>